<evidence type="ECO:0000256" key="1">
    <source>
        <dbReference type="ARBA" id="ARBA00008520"/>
    </source>
</evidence>
<dbReference type="PANTHER" id="PTHR43649">
    <property type="entry name" value="ARABINOSE-BINDING PROTEIN-RELATED"/>
    <property type="match status" value="1"/>
</dbReference>
<dbReference type="Pfam" id="PF01547">
    <property type="entry name" value="SBP_bac_1"/>
    <property type="match status" value="1"/>
</dbReference>
<dbReference type="InterPro" id="IPR006061">
    <property type="entry name" value="SBP_1_CS"/>
</dbReference>
<dbReference type="InterPro" id="IPR006059">
    <property type="entry name" value="SBP"/>
</dbReference>
<proteinExistence type="inferred from homology"/>
<evidence type="ECO:0000256" key="7">
    <source>
        <dbReference type="ARBA" id="ARBA00023288"/>
    </source>
</evidence>
<keyword evidence="4" id="KW-0732">Signal</keyword>
<keyword evidence="6" id="KW-0564">Palmitate</keyword>
<dbReference type="AlphaFoldDB" id="A0A6N8GG98"/>
<dbReference type="Gene3D" id="3.40.190.10">
    <property type="entry name" value="Periplasmic binding protein-like II"/>
    <property type="match status" value="2"/>
</dbReference>
<evidence type="ECO:0000256" key="8">
    <source>
        <dbReference type="SAM" id="MobiDB-lite"/>
    </source>
</evidence>
<comment type="similarity">
    <text evidence="1">Belongs to the bacterial solute-binding protein 1 family.</text>
</comment>
<evidence type="ECO:0000313" key="9">
    <source>
        <dbReference type="EMBL" id="MUN62191.1"/>
    </source>
</evidence>
<evidence type="ECO:0000256" key="4">
    <source>
        <dbReference type="ARBA" id="ARBA00022729"/>
    </source>
</evidence>
<evidence type="ECO:0000313" key="10">
    <source>
        <dbReference type="Proteomes" id="UP000436989"/>
    </source>
</evidence>
<organism evidence="9 10">
    <name type="scientific">Kocuria sediminis</name>
    <dbReference type="NCBI Taxonomy" id="1038857"/>
    <lineage>
        <taxon>Bacteria</taxon>
        <taxon>Bacillati</taxon>
        <taxon>Actinomycetota</taxon>
        <taxon>Actinomycetes</taxon>
        <taxon>Micrococcales</taxon>
        <taxon>Micrococcaceae</taxon>
        <taxon>Kocuria</taxon>
    </lineage>
</organism>
<keyword evidence="7" id="KW-0449">Lipoprotein</keyword>
<dbReference type="EMBL" id="WOGU01000002">
    <property type="protein sequence ID" value="MUN62191.1"/>
    <property type="molecule type" value="Genomic_DNA"/>
</dbReference>
<accession>A0A6N8GG98</accession>
<gene>
    <name evidence="9" type="ORF">GMA12_03370</name>
</gene>
<evidence type="ECO:0000256" key="2">
    <source>
        <dbReference type="ARBA" id="ARBA00022448"/>
    </source>
</evidence>
<reference evidence="9 10" key="1">
    <citation type="submission" date="2019-12" db="EMBL/GenBank/DDBJ databases">
        <authorList>
            <person name="Shi Y."/>
        </authorList>
    </citation>
    <scope>NUCLEOTIDE SEQUENCE [LARGE SCALE GENOMIC DNA]</scope>
    <source>
        <strain evidence="9 10">JCM 17929</strain>
    </source>
</reference>
<feature type="region of interest" description="Disordered" evidence="8">
    <location>
        <begin position="1"/>
        <end position="52"/>
    </location>
</feature>
<dbReference type="GO" id="GO:0055085">
    <property type="term" value="P:transmembrane transport"/>
    <property type="evidence" value="ECO:0007669"/>
    <property type="project" value="InterPro"/>
</dbReference>
<dbReference type="PROSITE" id="PS01037">
    <property type="entry name" value="SBP_BACTERIAL_1"/>
    <property type="match status" value="1"/>
</dbReference>
<keyword evidence="3" id="KW-1003">Cell membrane</keyword>
<dbReference type="SUPFAM" id="SSF53850">
    <property type="entry name" value="Periplasmic binding protein-like II"/>
    <property type="match status" value="1"/>
</dbReference>
<sequence length="468" mass="50251">MFPHDSTGDHRGSPPRVATAGDPHAHQLPLLLPPRRPAVSGHEVTASAAGRRSPLRRTGLAACALLLTGCSVGGAQEPTTITFFQFKGEAVAYFEDLARQFEAQNPDVRVVVDNVPDPETALRTRLVKEDMPDVLTLNANGTFGELASAGVFADFAGSPALEDVNPAYAQIVQELGAGTEGAVNGVPFAANAAGVLYNEELFAEHGVAVPQTWDELIAAARTFEDRGVTPFYGTLADAWTGQAPLAPIVPQTTSEDFWEQRFAGGTTFQEEWPEAAGKLAELFEHTQPDPVATGYEDGTAAFARGESAMLLLGNYAVPQIRSFEPDFTIGSFALPATNDPAQTVLVSGVDVVITAGADTEHPEEVQRFVEFLMQPEVVQDYAEEQTAVPTLEGLSNDDPALTGIQSYIDQERIVGFFDHQFIPAVPLGPLLQQYLIDGDREAFLAALDESWDEVATRRSWGLGAVESR</sequence>
<feature type="compositionally biased region" description="Basic and acidic residues" evidence="8">
    <location>
        <begin position="1"/>
        <end position="12"/>
    </location>
</feature>
<name>A0A6N8GG98_9MICC</name>
<dbReference type="PANTHER" id="PTHR43649:SF33">
    <property type="entry name" value="POLYGALACTURONAN_RHAMNOGALACTURONAN-BINDING PROTEIN YTCQ"/>
    <property type="match status" value="1"/>
</dbReference>
<evidence type="ECO:0000256" key="3">
    <source>
        <dbReference type="ARBA" id="ARBA00022475"/>
    </source>
</evidence>
<evidence type="ECO:0000256" key="5">
    <source>
        <dbReference type="ARBA" id="ARBA00023136"/>
    </source>
</evidence>
<keyword evidence="2" id="KW-0813">Transport</keyword>
<protein>
    <submittedName>
        <fullName evidence="9">Extracellular solute-binding protein</fullName>
    </submittedName>
</protein>
<comment type="caution">
    <text evidence="9">The sequence shown here is derived from an EMBL/GenBank/DDBJ whole genome shotgun (WGS) entry which is preliminary data.</text>
</comment>
<dbReference type="InterPro" id="IPR050490">
    <property type="entry name" value="Bact_solute-bd_prot1"/>
</dbReference>
<keyword evidence="10" id="KW-1185">Reference proteome</keyword>
<evidence type="ECO:0000256" key="6">
    <source>
        <dbReference type="ARBA" id="ARBA00023139"/>
    </source>
</evidence>
<keyword evidence="5" id="KW-0472">Membrane</keyword>
<dbReference type="Proteomes" id="UP000436989">
    <property type="component" value="Unassembled WGS sequence"/>
</dbReference>